<feature type="transmembrane region" description="Helical" evidence="1">
    <location>
        <begin position="6"/>
        <end position="27"/>
    </location>
</feature>
<protein>
    <recommendedName>
        <fullName evidence="2">CSC1/OSCA1-like N-terminal transmembrane domain-containing protein</fullName>
    </recommendedName>
</protein>
<dbReference type="OrthoDB" id="1689567at2759"/>
<dbReference type="InterPro" id="IPR032880">
    <property type="entry name" value="CSC1/OSCA1-like_N"/>
</dbReference>
<reference evidence="4" key="1">
    <citation type="journal article" date="2018" name="Gigascience">
        <title>Genome assembly of the Pink Ipe (Handroanthus impetiginosus, Bignoniaceae), a highly valued, ecologically keystone Neotropical timber forest tree.</title>
        <authorList>
            <person name="Silva-Junior O.B."/>
            <person name="Grattapaglia D."/>
            <person name="Novaes E."/>
            <person name="Collevatti R.G."/>
        </authorList>
    </citation>
    <scope>NUCLEOTIDE SEQUENCE [LARGE SCALE GENOMIC DNA]</scope>
    <source>
        <strain evidence="4">cv. UFG-1</strain>
    </source>
</reference>
<evidence type="ECO:0000259" key="2">
    <source>
        <dbReference type="Pfam" id="PF13967"/>
    </source>
</evidence>
<keyword evidence="1" id="KW-0472">Membrane</keyword>
<dbReference type="GO" id="GO:0005227">
    <property type="term" value="F:calcium-activated cation channel activity"/>
    <property type="evidence" value="ECO:0007669"/>
    <property type="project" value="InterPro"/>
</dbReference>
<gene>
    <name evidence="3" type="ORF">CDL12_18022</name>
</gene>
<dbReference type="AlphaFoldDB" id="A0A2G9GVT2"/>
<organism evidence="3 4">
    <name type="scientific">Handroanthus impetiginosus</name>
    <dbReference type="NCBI Taxonomy" id="429701"/>
    <lineage>
        <taxon>Eukaryota</taxon>
        <taxon>Viridiplantae</taxon>
        <taxon>Streptophyta</taxon>
        <taxon>Embryophyta</taxon>
        <taxon>Tracheophyta</taxon>
        <taxon>Spermatophyta</taxon>
        <taxon>Magnoliopsida</taxon>
        <taxon>eudicotyledons</taxon>
        <taxon>Gunneridae</taxon>
        <taxon>Pentapetalae</taxon>
        <taxon>asterids</taxon>
        <taxon>lamiids</taxon>
        <taxon>Lamiales</taxon>
        <taxon>Bignoniaceae</taxon>
        <taxon>Crescentiina</taxon>
        <taxon>Tabebuia alliance</taxon>
        <taxon>Handroanthus</taxon>
    </lineage>
</organism>
<comment type="caution">
    <text evidence="3">The sequence shown here is derived from an EMBL/GenBank/DDBJ whole genome shotgun (WGS) entry which is preliminary data.</text>
</comment>
<feature type="domain" description="CSC1/OSCA1-like N-terminal transmembrane" evidence="2">
    <location>
        <begin position="6"/>
        <end position="100"/>
    </location>
</feature>
<proteinExistence type="predicted"/>
<keyword evidence="1" id="KW-1133">Transmembrane helix</keyword>
<dbReference type="PANTHER" id="PTHR13018:SF141">
    <property type="entry name" value="OS01G0950900 PROTEIN"/>
    <property type="match status" value="1"/>
</dbReference>
<dbReference type="STRING" id="429701.A0A2G9GVT2"/>
<dbReference type="Proteomes" id="UP000231279">
    <property type="component" value="Unassembled WGS sequence"/>
</dbReference>
<dbReference type="InterPro" id="IPR045122">
    <property type="entry name" value="Csc1-like"/>
</dbReference>
<dbReference type="GO" id="GO:0005886">
    <property type="term" value="C:plasma membrane"/>
    <property type="evidence" value="ECO:0007669"/>
    <property type="project" value="TreeGrafter"/>
</dbReference>
<keyword evidence="1" id="KW-0812">Transmembrane</keyword>
<dbReference type="PANTHER" id="PTHR13018">
    <property type="entry name" value="PROBABLE MEMBRANE PROTEIN DUF221-RELATED"/>
    <property type="match status" value="1"/>
</dbReference>
<evidence type="ECO:0000256" key="1">
    <source>
        <dbReference type="SAM" id="Phobius"/>
    </source>
</evidence>
<accession>A0A2G9GVT2</accession>
<name>A0A2G9GVT2_9LAMI</name>
<keyword evidence="4" id="KW-1185">Reference proteome</keyword>
<evidence type="ECO:0000313" key="4">
    <source>
        <dbReference type="Proteomes" id="UP000231279"/>
    </source>
</evidence>
<sequence length="128" mass="14861">MNAESLAVSACINIGLAFLILTLFSILRKQPSNAPIYYARRLSQHRRVSFNSRFAFWRLLPSIGWIRRALAVTEEEILDTCGLDVLIFIRLFKFGHKHCTSFDHFFTILNLQESAFQSHHIQRPTHLC</sequence>
<evidence type="ECO:0000313" key="3">
    <source>
        <dbReference type="EMBL" id="PIN09389.1"/>
    </source>
</evidence>
<dbReference type="Pfam" id="PF13967">
    <property type="entry name" value="RSN1_TM"/>
    <property type="match status" value="1"/>
</dbReference>
<dbReference type="EMBL" id="NKXS01003546">
    <property type="protein sequence ID" value="PIN09389.1"/>
    <property type="molecule type" value="Genomic_DNA"/>
</dbReference>